<reference evidence="1" key="1">
    <citation type="submission" date="2018-05" db="EMBL/GenBank/DDBJ databases">
        <authorList>
            <person name="Lanie J.A."/>
            <person name="Ng W.-L."/>
            <person name="Kazmierczak K.M."/>
            <person name="Andrzejewski T.M."/>
            <person name="Davidsen T.M."/>
            <person name="Wayne K.J."/>
            <person name="Tettelin H."/>
            <person name="Glass J.I."/>
            <person name="Rusch D."/>
            <person name="Podicherti R."/>
            <person name="Tsui H.-C.T."/>
            <person name="Winkler M.E."/>
        </authorList>
    </citation>
    <scope>NUCLEOTIDE SEQUENCE</scope>
</reference>
<gene>
    <name evidence="1" type="ORF">METZ01_LOCUS274858</name>
</gene>
<accession>A0A382KAN5</accession>
<sequence>MISDLGDPQPGRSLSLRRIAFAIVALYLLSFAQVSPAGASPMRLSALGAQSWLVFDVTNLQQHPSLARTFAHADVELFDEWAGAVVPIGTSGAVGLFLNRPTPSIGRLNDYTATTGSRAFRSLVSTPWLDGVASMRLGGSTDVGVALRAAYDRSHRGAAEASTSLRQALIGLSFGAGKSRGLDMTVRLDQVAFRDRDEGFSASETDGTGLGVEVRGRWQLQSGLYTIPWISWEQSKAGLAPESRTLTALQSGLGINARPNASTLVVAGLLLGVDEEEVIDATGVVRRHRVVQ</sequence>
<organism evidence="1">
    <name type="scientific">marine metagenome</name>
    <dbReference type="NCBI Taxonomy" id="408172"/>
    <lineage>
        <taxon>unclassified sequences</taxon>
        <taxon>metagenomes</taxon>
        <taxon>ecological metagenomes</taxon>
    </lineage>
</organism>
<evidence type="ECO:0000313" key="1">
    <source>
        <dbReference type="EMBL" id="SVC22004.1"/>
    </source>
</evidence>
<name>A0A382KAN5_9ZZZZ</name>
<evidence type="ECO:0008006" key="2">
    <source>
        <dbReference type="Google" id="ProtNLM"/>
    </source>
</evidence>
<dbReference type="AlphaFoldDB" id="A0A382KAN5"/>
<dbReference type="EMBL" id="UINC01079726">
    <property type="protein sequence ID" value="SVC22004.1"/>
    <property type="molecule type" value="Genomic_DNA"/>
</dbReference>
<feature type="non-terminal residue" evidence="1">
    <location>
        <position position="292"/>
    </location>
</feature>
<proteinExistence type="predicted"/>
<protein>
    <recommendedName>
        <fullName evidence="2">DUF5723 domain-containing protein</fullName>
    </recommendedName>
</protein>